<dbReference type="InterPro" id="IPR014001">
    <property type="entry name" value="Helicase_ATP-bd"/>
</dbReference>
<evidence type="ECO:0000256" key="3">
    <source>
        <dbReference type="ARBA" id="ARBA00022840"/>
    </source>
</evidence>
<dbReference type="PANTHER" id="PTHR45626">
    <property type="entry name" value="TRANSCRIPTION TERMINATION FACTOR 2-RELATED"/>
    <property type="match status" value="1"/>
</dbReference>
<dbReference type="Proteomes" id="UP000054270">
    <property type="component" value="Unassembled WGS sequence"/>
</dbReference>
<dbReference type="InterPro" id="IPR038718">
    <property type="entry name" value="SNF2-like_sf"/>
</dbReference>
<dbReference type="AlphaFoldDB" id="A0A0D2P9I5"/>
<evidence type="ECO:0000256" key="2">
    <source>
        <dbReference type="ARBA" id="ARBA00022801"/>
    </source>
</evidence>
<dbReference type="GO" id="GO:0006281">
    <property type="term" value="P:DNA repair"/>
    <property type="evidence" value="ECO:0007669"/>
    <property type="project" value="TreeGrafter"/>
</dbReference>
<proteinExistence type="predicted"/>
<dbReference type="InterPro" id="IPR027417">
    <property type="entry name" value="P-loop_NTPase"/>
</dbReference>
<accession>A0A0D2P9I5</accession>
<sequence>MPTPNLGGALLTLYHEGIWGYPVWQELSGFIIDFQHLDRAKFPESWSQDDILNVKSYVDQHKAQRSDLAKNAFAASKSTTLPGRKLWNAFVAFMWKKTRLHLLIARCLADNNCHPSDFAVDDTDHIATGSMYIPLCLDDMGLKLFGLEAFDQTDHLRGALRPPTQALALRTWTNVTKSRKGAQKSFDKQEGKVLAAFEELNRNKLTKSKITAVIRSVARWRNQADVLRLSENHEKVEKMHNELQRLLKELGAPLPLAKTKKDKPPSEPLFSLSEENKKLLSSPDEVRSFVDAYQEQFDNQADLADDIPILEDYETIAGSFAEAVDGEDTGVDVERHLTPAQLRASLGFPRNVPPLFNAKRRIDGLNAWSNPEAFDVNQEDNVSNLVDVELFYHQLAGTHAGVRLCLTKDELLSHCAGVLICDEVGLGKTYMSSAIMAVFIDIFIRQQTLDCKILPPLFEQRPYLRGQTKIPNLPNLILVPGTLIAQWSDELRFVFFPEAVTILLYPTSREERKSFWASDGPFAKASRAFLARIIILAPHSILQKEFSEVYEVKKRKVTEIPWTLPPLRPSAKSEITLYGQQYLTIVVDEAHNFRNHGPKQNAALAILERAVVRLPLTATPLQTATKDLAAMGRLIGIPHFFTAEAYEEEKQDIRDLRQAAFDPESMKLLQVQIAQRMHETCKGHIIRRTANSLDWKGDPLITLPPCHIIEAYLDLTEREADIINISLSDLQDDVSHANMCMKVVTRGF</sequence>
<evidence type="ECO:0000256" key="1">
    <source>
        <dbReference type="ARBA" id="ARBA00022741"/>
    </source>
</evidence>
<organism evidence="5 6">
    <name type="scientific">Hypholoma sublateritium (strain FD-334 SS-4)</name>
    <dbReference type="NCBI Taxonomy" id="945553"/>
    <lineage>
        <taxon>Eukaryota</taxon>
        <taxon>Fungi</taxon>
        <taxon>Dikarya</taxon>
        <taxon>Basidiomycota</taxon>
        <taxon>Agaricomycotina</taxon>
        <taxon>Agaricomycetes</taxon>
        <taxon>Agaricomycetidae</taxon>
        <taxon>Agaricales</taxon>
        <taxon>Agaricineae</taxon>
        <taxon>Strophariaceae</taxon>
        <taxon>Hypholoma</taxon>
    </lineage>
</organism>
<evidence type="ECO:0000313" key="5">
    <source>
        <dbReference type="EMBL" id="KJA17035.1"/>
    </source>
</evidence>
<reference evidence="6" key="1">
    <citation type="submission" date="2014-04" db="EMBL/GenBank/DDBJ databases">
        <title>Evolutionary Origins and Diversification of the Mycorrhizal Mutualists.</title>
        <authorList>
            <consortium name="DOE Joint Genome Institute"/>
            <consortium name="Mycorrhizal Genomics Consortium"/>
            <person name="Kohler A."/>
            <person name="Kuo A."/>
            <person name="Nagy L.G."/>
            <person name="Floudas D."/>
            <person name="Copeland A."/>
            <person name="Barry K.W."/>
            <person name="Cichocki N."/>
            <person name="Veneault-Fourrey C."/>
            <person name="LaButti K."/>
            <person name="Lindquist E.A."/>
            <person name="Lipzen A."/>
            <person name="Lundell T."/>
            <person name="Morin E."/>
            <person name="Murat C."/>
            <person name="Riley R."/>
            <person name="Ohm R."/>
            <person name="Sun H."/>
            <person name="Tunlid A."/>
            <person name="Henrissat B."/>
            <person name="Grigoriev I.V."/>
            <person name="Hibbett D.S."/>
            <person name="Martin F."/>
        </authorList>
    </citation>
    <scope>NUCLEOTIDE SEQUENCE [LARGE SCALE GENOMIC DNA]</scope>
    <source>
        <strain evidence="6">FD-334 SS-4</strain>
    </source>
</reference>
<dbReference type="PROSITE" id="PS51192">
    <property type="entry name" value="HELICASE_ATP_BIND_1"/>
    <property type="match status" value="1"/>
</dbReference>
<dbReference type="GO" id="GO:0005634">
    <property type="term" value="C:nucleus"/>
    <property type="evidence" value="ECO:0007669"/>
    <property type="project" value="TreeGrafter"/>
</dbReference>
<dbReference type="Gene3D" id="3.40.50.10810">
    <property type="entry name" value="Tandem AAA-ATPase domain"/>
    <property type="match status" value="1"/>
</dbReference>
<evidence type="ECO:0000259" key="4">
    <source>
        <dbReference type="PROSITE" id="PS51192"/>
    </source>
</evidence>
<dbReference type="SUPFAM" id="SSF52540">
    <property type="entry name" value="P-loop containing nucleoside triphosphate hydrolases"/>
    <property type="match status" value="1"/>
</dbReference>
<dbReference type="SMART" id="SM00487">
    <property type="entry name" value="DEXDc"/>
    <property type="match status" value="1"/>
</dbReference>
<keyword evidence="6" id="KW-1185">Reference proteome</keyword>
<dbReference type="Pfam" id="PF00176">
    <property type="entry name" value="SNF2-rel_dom"/>
    <property type="match status" value="1"/>
</dbReference>
<dbReference type="GO" id="GO:0008094">
    <property type="term" value="F:ATP-dependent activity, acting on DNA"/>
    <property type="evidence" value="ECO:0007669"/>
    <property type="project" value="TreeGrafter"/>
</dbReference>
<dbReference type="EMBL" id="KN817610">
    <property type="protein sequence ID" value="KJA17035.1"/>
    <property type="molecule type" value="Genomic_DNA"/>
</dbReference>
<dbReference type="InterPro" id="IPR050628">
    <property type="entry name" value="SNF2_RAD54_helicase_TF"/>
</dbReference>
<dbReference type="GO" id="GO:0016787">
    <property type="term" value="F:hydrolase activity"/>
    <property type="evidence" value="ECO:0007669"/>
    <property type="project" value="UniProtKB-KW"/>
</dbReference>
<keyword evidence="3" id="KW-0067">ATP-binding</keyword>
<dbReference type="STRING" id="945553.A0A0D2P9I5"/>
<dbReference type="InterPro" id="IPR000330">
    <property type="entry name" value="SNF2_N"/>
</dbReference>
<feature type="domain" description="Helicase ATP-binding" evidence="4">
    <location>
        <begin position="409"/>
        <end position="638"/>
    </location>
</feature>
<gene>
    <name evidence="5" type="ORF">HYPSUDRAFT_206491</name>
</gene>
<evidence type="ECO:0000313" key="6">
    <source>
        <dbReference type="Proteomes" id="UP000054270"/>
    </source>
</evidence>
<protein>
    <recommendedName>
        <fullName evidence="4">Helicase ATP-binding domain-containing protein</fullName>
    </recommendedName>
</protein>
<keyword evidence="1" id="KW-0547">Nucleotide-binding</keyword>
<dbReference type="OrthoDB" id="3270319at2759"/>
<keyword evidence="2" id="KW-0378">Hydrolase</keyword>
<dbReference type="GO" id="GO:0005524">
    <property type="term" value="F:ATP binding"/>
    <property type="evidence" value="ECO:0007669"/>
    <property type="project" value="UniProtKB-KW"/>
</dbReference>
<name>A0A0D2P9I5_HYPSF</name>